<name>A0A368Q2C4_SETIT</name>
<evidence type="ECO:0000259" key="2">
    <source>
        <dbReference type="PROSITE" id="PS51277"/>
    </source>
</evidence>
<keyword evidence="1" id="KW-0472">Membrane</keyword>
<dbReference type="InterPro" id="IPR044816">
    <property type="entry name" value="BURP"/>
</dbReference>
<gene>
    <name evidence="3" type="ORF">SETIT_2G247800v2</name>
</gene>
<proteinExistence type="predicted"/>
<reference evidence="3" key="1">
    <citation type="journal article" date="2012" name="Nat. Biotechnol.">
        <title>Reference genome sequence of the model plant Setaria.</title>
        <authorList>
            <person name="Bennetzen J.L."/>
            <person name="Schmutz J."/>
            <person name="Wang H."/>
            <person name="Percifield R."/>
            <person name="Hawkins J."/>
            <person name="Pontaroli A.C."/>
            <person name="Estep M."/>
            <person name="Feng L."/>
            <person name="Vaughn J.N."/>
            <person name="Grimwood J."/>
            <person name="Jenkins J."/>
            <person name="Barry K."/>
            <person name="Lindquist E."/>
            <person name="Hellsten U."/>
            <person name="Deshpande S."/>
            <person name="Wang X."/>
            <person name="Wu X."/>
            <person name="Mitros T."/>
            <person name="Triplett J."/>
            <person name="Yang X."/>
            <person name="Ye C.Y."/>
            <person name="Mauro-Herrera M."/>
            <person name="Wang L."/>
            <person name="Li P."/>
            <person name="Sharma M."/>
            <person name="Sharma R."/>
            <person name="Ronald P.C."/>
            <person name="Panaud O."/>
            <person name="Kellogg E.A."/>
            <person name="Brutnell T.P."/>
            <person name="Doust A.N."/>
            <person name="Tuskan G.A."/>
            <person name="Rokhsar D."/>
            <person name="Devos K.M."/>
        </authorList>
    </citation>
    <scope>NUCLEOTIDE SEQUENCE [LARGE SCALE GENOMIC DNA]</scope>
    <source>
        <strain evidence="3">Yugu1</strain>
    </source>
</reference>
<protein>
    <recommendedName>
        <fullName evidence="2">BURP domain-containing protein</fullName>
    </recommendedName>
</protein>
<evidence type="ECO:0000256" key="1">
    <source>
        <dbReference type="SAM" id="Phobius"/>
    </source>
</evidence>
<feature type="domain" description="BURP" evidence="2">
    <location>
        <begin position="100"/>
        <end position="336"/>
    </location>
</feature>
<dbReference type="EMBL" id="CM003529">
    <property type="protein sequence ID" value="RCV12165.1"/>
    <property type="molecule type" value="Genomic_DNA"/>
</dbReference>
<dbReference type="PANTHER" id="PTHR31236">
    <property type="entry name" value="BURP DOMAIN PROTEIN USPL1-LIKE"/>
    <property type="match status" value="1"/>
</dbReference>
<dbReference type="Pfam" id="PF03181">
    <property type="entry name" value="BURP"/>
    <property type="match status" value="1"/>
</dbReference>
<dbReference type="PANTHER" id="PTHR31236:SF3">
    <property type="entry name" value="BURP DOMAIN-CONTAINING PROTEIN 15"/>
    <property type="match status" value="1"/>
</dbReference>
<dbReference type="OrthoDB" id="1909293at2759"/>
<accession>A0A368Q2C4</accession>
<dbReference type="PROSITE" id="PS51277">
    <property type="entry name" value="BURP"/>
    <property type="match status" value="1"/>
</dbReference>
<keyword evidence="1" id="KW-1133">Transmembrane helix</keyword>
<reference evidence="3" key="2">
    <citation type="submission" date="2015-07" db="EMBL/GenBank/DDBJ databases">
        <authorList>
            <person name="Noorani M."/>
        </authorList>
    </citation>
    <scope>NUCLEOTIDE SEQUENCE</scope>
    <source>
        <strain evidence="3">Yugu1</strain>
    </source>
</reference>
<evidence type="ECO:0000313" key="3">
    <source>
        <dbReference type="EMBL" id="RCV12165.1"/>
    </source>
</evidence>
<dbReference type="InterPro" id="IPR004873">
    <property type="entry name" value="BURP_dom"/>
</dbReference>
<organism evidence="3">
    <name type="scientific">Setaria italica</name>
    <name type="common">Foxtail millet</name>
    <name type="synonym">Panicum italicum</name>
    <dbReference type="NCBI Taxonomy" id="4555"/>
    <lineage>
        <taxon>Eukaryota</taxon>
        <taxon>Viridiplantae</taxon>
        <taxon>Streptophyta</taxon>
        <taxon>Embryophyta</taxon>
        <taxon>Tracheophyta</taxon>
        <taxon>Spermatophyta</taxon>
        <taxon>Magnoliopsida</taxon>
        <taxon>Liliopsida</taxon>
        <taxon>Poales</taxon>
        <taxon>Poaceae</taxon>
        <taxon>PACMAD clade</taxon>
        <taxon>Panicoideae</taxon>
        <taxon>Panicodae</taxon>
        <taxon>Paniceae</taxon>
        <taxon>Cenchrinae</taxon>
        <taxon>Setaria</taxon>
    </lineage>
</organism>
<sequence>MPSQPQHRPRAEVLFSRHISVPYRSRSPSPAVYKFGALLLFPHASRPSPSSRARGFAWLSLLAAAPMACLLLVLVVAAAVLTAPPGKLTHAARTPTSPEAFWRAALPGAPMPESIRELLRPSAEVVKAPSADADVRDDDPPPPMNFNYDDYRASPSPRNQLVVATFAKAPEHVGARNAATGDDDRARASPPAVFFLEDAVRVGGSLPFPRGLLPRAASGDDEEAPAARQPPLELYTVRAVRAVEGSSFVVCRGEARPDGGGAVYGCRGVGPARAYAVDVAGERGDAVTATVVCHGDDGASNGNLEHAASRLLGVGGGVGAAVCYAVPDAQILLVKSEKVPSSA</sequence>
<keyword evidence="1" id="KW-0812">Transmembrane</keyword>
<feature type="transmembrane region" description="Helical" evidence="1">
    <location>
        <begin position="56"/>
        <end position="81"/>
    </location>
</feature>
<dbReference type="AlphaFoldDB" id="A0A368Q2C4"/>